<gene>
    <name evidence="4" type="ORF">FC43_GL001444</name>
</gene>
<name>A0A0R1U9J7_9LACO</name>
<dbReference type="AlphaFoldDB" id="A0A0R1U9J7"/>
<evidence type="ECO:0000256" key="1">
    <source>
        <dbReference type="SAM" id="MobiDB-lite"/>
    </source>
</evidence>
<evidence type="ECO:0000313" key="4">
    <source>
        <dbReference type="EMBL" id="KRL89996.1"/>
    </source>
</evidence>
<accession>A0A0R1U9J7</accession>
<dbReference type="SUPFAM" id="SSF54106">
    <property type="entry name" value="LysM domain"/>
    <property type="match status" value="1"/>
</dbReference>
<organism evidence="4 5">
    <name type="scientific">Limosilactobacillus ingluviei DSM 15946</name>
    <dbReference type="NCBI Taxonomy" id="1423760"/>
    <lineage>
        <taxon>Bacteria</taxon>
        <taxon>Bacillati</taxon>
        <taxon>Bacillota</taxon>
        <taxon>Bacilli</taxon>
        <taxon>Lactobacillales</taxon>
        <taxon>Lactobacillaceae</taxon>
        <taxon>Limosilactobacillus</taxon>
    </lineage>
</organism>
<evidence type="ECO:0000259" key="3">
    <source>
        <dbReference type="PROSITE" id="PS51782"/>
    </source>
</evidence>
<dbReference type="Proteomes" id="UP000050816">
    <property type="component" value="Unassembled WGS sequence"/>
</dbReference>
<dbReference type="InterPro" id="IPR036779">
    <property type="entry name" value="LysM_dom_sf"/>
</dbReference>
<comment type="caution">
    <text evidence="4">The sequence shown here is derived from an EMBL/GenBank/DDBJ whole genome shotgun (WGS) entry which is preliminary data.</text>
</comment>
<feature type="compositionally biased region" description="Low complexity" evidence="1">
    <location>
        <begin position="180"/>
        <end position="208"/>
    </location>
</feature>
<feature type="region of interest" description="Disordered" evidence="1">
    <location>
        <begin position="157"/>
        <end position="270"/>
    </location>
</feature>
<feature type="compositionally biased region" description="Low complexity" evidence="1">
    <location>
        <begin position="244"/>
        <end position="253"/>
    </location>
</feature>
<protein>
    <recommendedName>
        <fullName evidence="3">LysM domain-containing protein</fullName>
    </recommendedName>
</protein>
<dbReference type="SMART" id="SM00257">
    <property type="entry name" value="LysM"/>
    <property type="match status" value="1"/>
</dbReference>
<dbReference type="Gene3D" id="3.10.350.10">
    <property type="entry name" value="LysM domain"/>
    <property type="match status" value="1"/>
</dbReference>
<proteinExistence type="predicted"/>
<feature type="signal peptide" evidence="2">
    <location>
        <begin position="1"/>
        <end position="29"/>
    </location>
</feature>
<sequence>MKIMKKQVLAAGLLTAVLLTPVALQTVHAANYQSVEEQADLSNWVANTPAQISANMNRQKIDLNNLHGTRYVVQWGDTLSQISAVTGISVAKLAYDNNITNVDLIYVGQVLILNATGTVPTSYQYQGTGQQVACTHTNLNLNVKQVNFVVNLVNQKDTQTPKAGDPAADEDLADKDTETTDSAATEETVSETSSETTSDTATTSTTGETADDSSTKVSRAKASEEGDQTDESVTKDEASDDENATSATTASSESEGESESDAVSSTPGHKMMKQAEYVKETIDYLQNDLEEQGIDITLQKDTKGMPKSKKHYKHVKVDIGGISNDPARKYSHEQVEDQAADLKWWIPYKLNFSNFDKLAIHYQHVAILYQHDEEDNKTYYDVYAWE</sequence>
<dbReference type="Pfam" id="PF01476">
    <property type="entry name" value="LysM"/>
    <property type="match status" value="1"/>
</dbReference>
<reference evidence="4 5" key="1">
    <citation type="journal article" date="2015" name="Genome Announc.">
        <title>Expanding the biotechnology potential of lactobacilli through comparative genomics of 213 strains and associated genera.</title>
        <authorList>
            <person name="Sun Z."/>
            <person name="Harris H.M."/>
            <person name="McCann A."/>
            <person name="Guo C."/>
            <person name="Argimon S."/>
            <person name="Zhang W."/>
            <person name="Yang X."/>
            <person name="Jeffery I.B."/>
            <person name="Cooney J.C."/>
            <person name="Kagawa T.F."/>
            <person name="Liu W."/>
            <person name="Song Y."/>
            <person name="Salvetti E."/>
            <person name="Wrobel A."/>
            <person name="Rasinkangas P."/>
            <person name="Parkhill J."/>
            <person name="Rea M.C."/>
            <person name="O'Sullivan O."/>
            <person name="Ritari J."/>
            <person name="Douillard F.P."/>
            <person name="Paul Ross R."/>
            <person name="Yang R."/>
            <person name="Briner A.E."/>
            <person name="Felis G.E."/>
            <person name="de Vos W.M."/>
            <person name="Barrangou R."/>
            <person name="Klaenhammer T.R."/>
            <person name="Caufield P.W."/>
            <person name="Cui Y."/>
            <person name="Zhang H."/>
            <person name="O'Toole P.W."/>
        </authorList>
    </citation>
    <scope>NUCLEOTIDE SEQUENCE [LARGE SCALE GENOMIC DNA]</scope>
    <source>
        <strain evidence="4 5">DSM 15946</strain>
    </source>
</reference>
<dbReference type="PROSITE" id="PS51782">
    <property type="entry name" value="LYSM"/>
    <property type="match status" value="1"/>
</dbReference>
<dbReference type="EMBL" id="AZFK01000038">
    <property type="protein sequence ID" value="KRL89996.1"/>
    <property type="molecule type" value="Genomic_DNA"/>
</dbReference>
<feature type="chain" id="PRO_5006411548" description="LysM domain-containing protein" evidence="2">
    <location>
        <begin position="30"/>
        <end position="386"/>
    </location>
</feature>
<keyword evidence="2" id="KW-0732">Signal</keyword>
<feature type="domain" description="LysM" evidence="3">
    <location>
        <begin position="69"/>
        <end position="113"/>
    </location>
</feature>
<dbReference type="PATRIC" id="fig|1423760.3.peg.1515"/>
<evidence type="ECO:0000313" key="5">
    <source>
        <dbReference type="Proteomes" id="UP000050816"/>
    </source>
</evidence>
<evidence type="ECO:0000256" key="2">
    <source>
        <dbReference type="SAM" id="SignalP"/>
    </source>
</evidence>
<dbReference type="CDD" id="cd00118">
    <property type="entry name" value="LysM"/>
    <property type="match status" value="1"/>
</dbReference>
<dbReference type="InterPro" id="IPR018392">
    <property type="entry name" value="LysM"/>
</dbReference>